<comment type="caution">
    <text evidence="1">The sequence shown here is derived from an EMBL/GenBank/DDBJ whole genome shotgun (WGS) entry which is preliminary data.</text>
</comment>
<dbReference type="EMBL" id="JBBNAG010000006">
    <property type="protein sequence ID" value="KAK9125634.1"/>
    <property type="molecule type" value="Genomic_DNA"/>
</dbReference>
<protein>
    <submittedName>
        <fullName evidence="1">Uncharacterized protein</fullName>
    </submittedName>
</protein>
<gene>
    <name evidence="1" type="ORF">Scep_014480</name>
</gene>
<dbReference type="AlphaFoldDB" id="A0AAP0P0K3"/>
<reference evidence="1 2" key="1">
    <citation type="submission" date="2024-01" db="EMBL/GenBank/DDBJ databases">
        <title>Genome assemblies of Stephania.</title>
        <authorList>
            <person name="Yang L."/>
        </authorList>
    </citation>
    <scope>NUCLEOTIDE SEQUENCE [LARGE SCALE GENOMIC DNA]</scope>
    <source>
        <strain evidence="1">JXDWG</strain>
        <tissue evidence="1">Leaf</tissue>
    </source>
</reference>
<organism evidence="1 2">
    <name type="scientific">Stephania cephalantha</name>
    <dbReference type="NCBI Taxonomy" id="152367"/>
    <lineage>
        <taxon>Eukaryota</taxon>
        <taxon>Viridiplantae</taxon>
        <taxon>Streptophyta</taxon>
        <taxon>Embryophyta</taxon>
        <taxon>Tracheophyta</taxon>
        <taxon>Spermatophyta</taxon>
        <taxon>Magnoliopsida</taxon>
        <taxon>Ranunculales</taxon>
        <taxon>Menispermaceae</taxon>
        <taxon>Menispermoideae</taxon>
        <taxon>Cissampelideae</taxon>
        <taxon>Stephania</taxon>
    </lineage>
</organism>
<name>A0AAP0P0K3_9MAGN</name>
<dbReference type="Proteomes" id="UP001419268">
    <property type="component" value="Unassembled WGS sequence"/>
</dbReference>
<keyword evidence="2" id="KW-1185">Reference proteome</keyword>
<proteinExistence type="predicted"/>
<evidence type="ECO:0000313" key="1">
    <source>
        <dbReference type="EMBL" id="KAK9125634.1"/>
    </source>
</evidence>
<sequence length="54" mass="6284">MRQETRRNGGAMEIEKTTLEAKWTALRSLNREYGYKNGDAVAATWHYTYSTEVK</sequence>
<accession>A0AAP0P0K3</accession>
<evidence type="ECO:0000313" key="2">
    <source>
        <dbReference type="Proteomes" id="UP001419268"/>
    </source>
</evidence>